<dbReference type="EMBL" id="JARKIB010000082">
    <property type="protein sequence ID" value="KAJ7745759.1"/>
    <property type="molecule type" value="Genomic_DNA"/>
</dbReference>
<feature type="transmembrane region" description="Helical" evidence="1">
    <location>
        <begin position="212"/>
        <end position="234"/>
    </location>
</feature>
<gene>
    <name evidence="3" type="ORF">B0H16DRAFT_1558164</name>
</gene>
<sequence>MGTSADDVLVFDIGTIVGPVFIANLINWLLMGTLVMQIYTYYQLFPKKDVMMLRVLVNFLFLLDVAQTAILTHHGWFTVVTSWSVAANLDIIPWSASMIPIFCGLVSLLVQLFYSWRIWILSPNQVLRGAAILISLIAFVQAGGAISTGFLSMHPPTVENLRRIHPEITLWLAGSLGVDILVTLCMSYILTRGRRRSGWTPTETLLTKLIHRIIQTGAASAIVAAIDIVMYIGFPSRNYHFVPAYILGKVYSNSLMLTLNLRRPTAEEHSSQTAESKAESFRNNIQSRHRAPGGVHITQTVDVDSSSADIWAQKENQEDNIHLVNIPHMKNLPEKPDAMRAGTEAV</sequence>
<reference evidence="3" key="1">
    <citation type="submission" date="2023-03" db="EMBL/GenBank/DDBJ databases">
        <title>Massive genome expansion in bonnet fungi (Mycena s.s.) driven by repeated elements and novel gene families across ecological guilds.</title>
        <authorList>
            <consortium name="Lawrence Berkeley National Laboratory"/>
            <person name="Harder C.B."/>
            <person name="Miyauchi S."/>
            <person name="Viragh M."/>
            <person name="Kuo A."/>
            <person name="Thoen E."/>
            <person name="Andreopoulos B."/>
            <person name="Lu D."/>
            <person name="Skrede I."/>
            <person name="Drula E."/>
            <person name="Henrissat B."/>
            <person name="Morin E."/>
            <person name="Kohler A."/>
            <person name="Barry K."/>
            <person name="LaButti K."/>
            <person name="Morin E."/>
            <person name="Salamov A."/>
            <person name="Lipzen A."/>
            <person name="Mereny Z."/>
            <person name="Hegedus B."/>
            <person name="Baldrian P."/>
            <person name="Stursova M."/>
            <person name="Weitz H."/>
            <person name="Taylor A."/>
            <person name="Grigoriev I.V."/>
            <person name="Nagy L.G."/>
            <person name="Martin F."/>
            <person name="Kauserud H."/>
        </authorList>
    </citation>
    <scope>NUCLEOTIDE SEQUENCE</scope>
    <source>
        <strain evidence="3">CBHHK182m</strain>
    </source>
</reference>
<feature type="transmembrane region" description="Helical" evidence="1">
    <location>
        <begin position="91"/>
        <end position="114"/>
    </location>
</feature>
<keyword evidence="4" id="KW-1185">Reference proteome</keyword>
<feature type="transmembrane region" description="Helical" evidence="1">
    <location>
        <begin position="51"/>
        <end position="71"/>
    </location>
</feature>
<feature type="transmembrane region" description="Helical" evidence="1">
    <location>
        <begin position="170"/>
        <end position="191"/>
    </location>
</feature>
<keyword evidence="1" id="KW-0472">Membrane</keyword>
<dbReference type="PANTHER" id="PTHR40465:SF1">
    <property type="entry name" value="DUF6534 DOMAIN-CONTAINING PROTEIN"/>
    <property type="match status" value="1"/>
</dbReference>
<proteinExistence type="predicted"/>
<feature type="transmembrane region" description="Helical" evidence="1">
    <location>
        <begin position="20"/>
        <end position="39"/>
    </location>
</feature>
<dbReference type="Proteomes" id="UP001215598">
    <property type="component" value="Unassembled WGS sequence"/>
</dbReference>
<dbReference type="AlphaFoldDB" id="A0AAD7INE6"/>
<feature type="domain" description="DUF6534" evidence="2">
    <location>
        <begin position="176"/>
        <end position="263"/>
    </location>
</feature>
<evidence type="ECO:0000259" key="2">
    <source>
        <dbReference type="Pfam" id="PF20152"/>
    </source>
</evidence>
<keyword evidence="1" id="KW-0812">Transmembrane</keyword>
<protein>
    <recommendedName>
        <fullName evidence="2">DUF6534 domain-containing protein</fullName>
    </recommendedName>
</protein>
<name>A0AAD7INE6_9AGAR</name>
<organism evidence="3 4">
    <name type="scientific">Mycena metata</name>
    <dbReference type="NCBI Taxonomy" id="1033252"/>
    <lineage>
        <taxon>Eukaryota</taxon>
        <taxon>Fungi</taxon>
        <taxon>Dikarya</taxon>
        <taxon>Basidiomycota</taxon>
        <taxon>Agaricomycotina</taxon>
        <taxon>Agaricomycetes</taxon>
        <taxon>Agaricomycetidae</taxon>
        <taxon>Agaricales</taxon>
        <taxon>Marasmiineae</taxon>
        <taxon>Mycenaceae</taxon>
        <taxon>Mycena</taxon>
    </lineage>
</organism>
<comment type="caution">
    <text evidence="3">The sequence shown here is derived from an EMBL/GenBank/DDBJ whole genome shotgun (WGS) entry which is preliminary data.</text>
</comment>
<dbReference type="InterPro" id="IPR045339">
    <property type="entry name" value="DUF6534"/>
</dbReference>
<evidence type="ECO:0000313" key="3">
    <source>
        <dbReference type="EMBL" id="KAJ7745759.1"/>
    </source>
</evidence>
<dbReference type="PANTHER" id="PTHR40465">
    <property type="entry name" value="CHROMOSOME 1, WHOLE GENOME SHOTGUN SEQUENCE"/>
    <property type="match status" value="1"/>
</dbReference>
<feature type="transmembrane region" description="Helical" evidence="1">
    <location>
        <begin position="126"/>
        <end position="150"/>
    </location>
</feature>
<evidence type="ECO:0000313" key="4">
    <source>
        <dbReference type="Proteomes" id="UP001215598"/>
    </source>
</evidence>
<accession>A0AAD7INE6</accession>
<evidence type="ECO:0000256" key="1">
    <source>
        <dbReference type="SAM" id="Phobius"/>
    </source>
</evidence>
<keyword evidence="1" id="KW-1133">Transmembrane helix</keyword>
<dbReference type="Pfam" id="PF20152">
    <property type="entry name" value="DUF6534"/>
    <property type="match status" value="1"/>
</dbReference>